<keyword evidence="11" id="KW-1185">Reference proteome</keyword>
<dbReference type="Pfam" id="PF01694">
    <property type="entry name" value="Rhomboid"/>
    <property type="match status" value="1"/>
</dbReference>
<dbReference type="InterPro" id="IPR050925">
    <property type="entry name" value="Rhomboid_protease_S54"/>
</dbReference>
<dbReference type="PANTHER" id="PTHR43731:SF14">
    <property type="entry name" value="PRESENILIN-ASSOCIATED RHOMBOID-LIKE PROTEIN, MITOCHONDRIAL"/>
    <property type="match status" value="1"/>
</dbReference>
<evidence type="ECO:0000256" key="7">
    <source>
        <dbReference type="SAM" id="Phobius"/>
    </source>
</evidence>
<dbReference type="EMBL" id="QEWP01000001">
    <property type="protein sequence ID" value="PWE01017.1"/>
    <property type="molecule type" value="Genomic_DNA"/>
</dbReference>
<proteinExistence type="inferred from homology"/>
<accession>A0A2U2BDB2</accession>
<keyword evidence="10" id="KW-0645">Protease</keyword>
<evidence type="ECO:0000256" key="2">
    <source>
        <dbReference type="ARBA" id="ARBA00009045"/>
    </source>
</evidence>
<evidence type="ECO:0000256" key="6">
    <source>
        <dbReference type="ARBA" id="ARBA00023136"/>
    </source>
</evidence>
<dbReference type="GO" id="GO:0006508">
    <property type="term" value="P:proteolysis"/>
    <property type="evidence" value="ECO:0007669"/>
    <property type="project" value="UniProtKB-KW"/>
</dbReference>
<feature type="transmembrane region" description="Helical" evidence="7">
    <location>
        <begin position="162"/>
        <end position="189"/>
    </location>
</feature>
<dbReference type="GO" id="GO:0016020">
    <property type="term" value="C:membrane"/>
    <property type="evidence" value="ECO:0007669"/>
    <property type="project" value="UniProtKB-SubCell"/>
</dbReference>
<evidence type="ECO:0000256" key="3">
    <source>
        <dbReference type="ARBA" id="ARBA00022692"/>
    </source>
</evidence>
<reference evidence="10 11" key="1">
    <citation type="submission" date="2018-05" db="EMBL/GenBank/DDBJ databases">
        <title>Marinilabilia rubrum sp. nov., isolated from saltern sediment.</title>
        <authorList>
            <person name="Zhang R."/>
        </authorList>
    </citation>
    <scope>NUCLEOTIDE SEQUENCE [LARGE SCALE GENOMIC DNA]</scope>
    <source>
        <strain evidence="10 11">WTE16</strain>
    </source>
</reference>
<dbReference type="InterPro" id="IPR046483">
    <property type="entry name" value="DUF6576"/>
</dbReference>
<feature type="transmembrane region" description="Helical" evidence="7">
    <location>
        <begin position="195"/>
        <end position="213"/>
    </location>
</feature>
<feature type="transmembrane region" description="Helical" evidence="7">
    <location>
        <begin position="107"/>
        <end position="129"/>
    </location>
</feature>
<dbReference type="SUPFAM" id="SSF144091">
    <property type="entry name" value="Rhomboid-like"/>
    <property type="match status" value="1"/>
</dbReference>
<comment type="subcellular location">
    <subcellularLocation>
        <location evidence="1">Membrane</location>
        <topology evidence="1">Multi-pass membrane protein</topology>
    </subcellularLocation>
</comment>
<feature type="transmembrane region" description="Helical" evidence="7">
    <location>
        <begin position="71"/>
        <end position="95"/>
    </location>
</feature>
<feature type="transmembrane region" description="Helical" evidence="7">
    <location>
        <begin position="21"/>
        <end position="44"/>
    </location>
</feature>
<evidence type="ECO:0000256" key="4">
    <source>
        <dbReference type="ARBA" id="ARBA00022801"/>
    </source>
</evidence>
<organism evidence="10 11">
    <name type="scientific">Marinilabilia rubra</name>
    <dbReference type="NCBI Taxonomy" id="2162893"/>
    <lineage>
        <taxon>Bacteria</taxon>
        <taxon>Pseudomonadati</taxon>
        <taxon>Bacteroidota</taxon>
        <taxon>Bacteroidia</taxon>
        <taxon>Marinilabiliales</taxon>
        <taxon>Marinilabiliaceae</taxon>
        <taxon>Marinilabilia</taxon>
    </lineage>
</organism>
<evidence type="ECO:0000256" key="1">
    <source>
        <dbReference type="ARBA" id="ARBA00004141"/>
    </source>
</evidence>
<keyword evidence="4" id="KW-0378">Hydrolase</keyword>
<dbReference type="GO" id="GO:0004252">
    <property type="term" value="F:serine-type endopeptidase activity"/>
    <property type="evidence" value="ECO:0007669"/>
    <property type="project" value="InterPro"/>
</dbReference>
<dbReference type="RefSeq" id="WP_109262472.1">
    <property type="nucleotide sequence ID" value="NZ_QEWP01000001.1"/>
</dbReference>
<keyword evidence="3 7" id="KW-0812">Transmembrane</keyword>
<name>A0A2U2BDB2_9BACT</name>
<feature type="transmembrane region" description="Helical" evidence="7">
    <location>
        <begin position="135"/>
        <end position="155"/>
    </location>
</feature>
<dbReference type="Pfam" id="PF20216">
    <property type="entry name" value="DUF6576"/>
    <property type="match status" value="1"/>
</dbReference>
<dbReference type="InterPro" id="IPR035952">
    <property type="entry name" value="Rhomboid-like_sf"/>
</dbReference>
<evidence type="ECO:0000313" key="11">
    <source>
        <dbReference type="Proteomes" id="UP000244956"/>
    </source>
</evidence>
<dbReference type="Proteomes" id="UP000244956">
    <property type="component" value="Unassembled WGS sequence"/>
</dbReference>
<dbReference type="AlphaFoldDB" id="A0A2U2BDB2"/>
<dbReference type="PANTHER" id="PTHR43731">
    <property type="entry name" value="RHOMBOID PROTEASE"/>
    <property type="match status" value="1"/>
</dbReference>
<keyword evidence="6 7" id="KW-0472">Membrane</keyword>
<feature type="domain" description="DUF6576" evidence="9">
    <location>
        <begin position="252"/>
        <end position="294"/>
    </location>
</feature>
<feature type="domain" description="Peptidase S54 rhomboid" evidence="8">
    <location>
        <begin position="68"/>
        <end position="216"/>
    </location>
</feature>
<comment type="caution">
    <text evidence="10">The sequence shown here is derived from an EMBL/GenBank/DDBJ whole genome shotgun (WGS) entry which is preliminary data.</text>
</comment>
<dbReference type="OrthoDB" id="680602at2"/>
<keyword evidence="5 7" id="KW-1133">Transmembrane helix</keyword>
<sequence length="297" mass="33554">MSIWDEIKESFKEGTTLTKLIYVNIGVFVVIKLLQLILLLVGYAPSSIQLLVSWLSVPSDPMSLLFKPWTLFSYMFLHYDFFHVLFNVLYLYWFGRLFTQLIDDRKILTIYIWGGLGGAAIYILSFNLLPAFHSVGGEAILLGASASVMAILFAVARVRPNFTVYLFLVGPVKLKYLALIAFIIDLISIPGMNNAGGHLAHIGGALIGLYYGWKLSEGKITGGFFDKAASRTGDLFKKRSRMRVTHSRPMTDMEYNAHKVKRQKELDKILEKIKNSGYESLSKEEKKTLFNASKDEN</sequence>
<gene>
    <name evidence="10" type="ORF">DDZ16_00580</name>
</gene>
<protein>
    <submittedName>
        <fullName evidence="10">Rhomboid family intramembrane serine protease</fullName>
    </submittedName>
</protein>
<evidence type="ECO:0000313" key="10">
    <source>
        <dbReference type="EMBL" id="PWE01017.1"/>
    </source>
</evidence>
<evidence type="ECO:0000259" key="9">
    <source>
        <dbReference type="Pfam" id="PF20216"/>
    </source>
</evidence>
<evidence type="ECO:0000256" key="5">
    <source>
        <dbReference type="ARBA" id="ARBA00022989"/>
    </source>
</evidence>
<dbReference type="Gene3D" id="1.20.1540.10">
    <property type="entry name" value="Rhomboid-like"/>
    <property type="match status" value="1"/>
</dbReference>
<comment type="similarity">
    <text evidence="2">Belongs to the peptidase S54 family.</text>
</comment>
<evidence type="ECO:0000259" key="8">
    <source>
        <dbReference type="Pfam" id="PF01694"/>
    </source>
</evidence>
<dbReference type="InterPro" id="IPR022764">
    <property type="entry name" value="Peptidase_S54_rhomboid_dom"/>
</dbReference>